<accession>A0A2M7S9R3</accession>
<proteinExistence type="predicted"/>
<feature type="coiled-coil region" evidence="6">
    <location>
        <begin position="330"/>
        <end position="403"/>
    </location>
</feature>
<dbReference type="CDD" id="cd16921">
    <property type="entry name" value="HATPase_FilI-like"/>
    <property type="match status" value="1"/>
</dbReference>
<keyword evidence="3" id="KW-0597">Phosphoprotein</keyword>
<feature type="transmembrane region" description="Helical" evidence="7">
    <location>
        <begin position="290"/>
        <end position="311"/>
    </location>
</feature>
<name>A0A2M7S9R3_9BACT</name>
<dbReference type="SUPFAM" id="SSF55874">
    <property type="entry name" value="ATPase domain of HSP90 chaperone/DNA topoisomerase II/histidine kinase"/>
    <property type="match status" value="1"/>
</dbReference>
<dbReference type="EMBL" id="PFMR01000197">
    <property type="protein sequence ID" value="PIZ16286.1"/>
    <property type="molecule type" value="Genomic_DNA"/>
</dbReference>
<dbReference type="InterPro" id="IPR003661">
    <property type="entry name" value="HisK_dim/P_dom"/>
</dbReference>
<comment type="catalytic activity">
    <reaction evidence="1">
        <text>ATP + protein L-histidine = ADP + protein N-phospho-L-histidine.</text>
        <dbReference type="EC" id="2.7.13.3"/>
    </reaction>
</comment>
<dbReference type="SMART" id="SM00062">
    <property type="entry name" value="PBPb"/>
    <property type="match status" value="1"/>
</dbReference>
<dbReference type="AlphaFoldDB" id="A0A2M7S9R3"/>
<dbReference type="Gene3D" id="1.10.287.130">
    <property type="match status" value="1"/>
</dbReference>
<dbReference type="FunFam" id="3.30.565.10:FF:000006">
    <property type="entry name" value="Sensor histidine kinase WalK"/>
    <property type="match status" value="1"/>
</dbReference>
<dbReference type="SMART" id="SM00387">
    <property type="entry name" value="HATPase_c"/>
    <property type="match status" value="1"/>
</dbReference>
<keyword evidence="4" id="KW-0808">Transferase</keyword>
<dbReference type="PANTHER" id="PTHR43304">
    <property type="entry name" value="PHYTOCHROME-LIKE PROTEIN CPH1"/>
    <property type="match status" value="1"/>
</dbReference>
<evidence type="ECO:0000256" key="1">
    <source>
        <dbReference type="ARBA" id="ARBA00000085"/>
    </source>
</evidence>
<dbReference type="InterPro" id="IPR004358">
    <property type="entry name" value="Sig_transdc_His_kin-like_C"/>
</dbReference>
<keyword evidence="7" id="KW-1133">Transmembrane helix</keyword>
<dbReference type="InterPro" id="IPR003594">
    <property type="entry name" value="HATPase_dom"/>
</dbReference>
<dbReference type="PRINTS" id="PR00344">
    <property type="entry name" value="BCTRLSENSOR"/>
</dbReference>
<dbReference type="Pfam" id="PF00497">
    <property type="entry name" value="SBP_bac_3"/>
    <property type="match status" value="1"/>
</dbReference>
<keyword evidence="7" id="KW-0812">Transmembrane</keyword>
<dbReference type="Proteomes" id="UP000229307">
    <property type="component" value="Unassembled WGS sequence"/>
</dbReference>
<evidence type="ECO:0000256" key="4">
    <source>
        <dbReference type="ARBA" id="ARBA00022679"/>
    </source>
</evidence>
<evidence type="ECO:0000256" key="7">
    <source>
        <dbReference type="SAM" id="Phobius"/>
    </source>
</evidence>
<dbReference type="CDD" id="cd00082">
    <property type="entry name" value="HisKA"/>
    <property type="match status" value="1"/>
</dbReference>
<dbReference type="Pfam" id="PF02518">
    <property type="entry name" value="HATPase_c"/>
    <property type="match status" value="1"/>
</dbReference>
<sequence>MYLNSVHLWFQRQLSVISCQQKPIISLCLRASVVKNMKKYIIVILLLTLSGVFLPCFASAKTIKVGLYQNKPLIFTEKNGDESGFYIDILKYIAKKEGWELQYVRGSWQECAQRLQGGEIDVLAGVPYSKETAGKYLFANVPILSNWAQVYTLKNSRIQTIIDLDKKTVAGVKNDIYFEDLKSQIEMLCPTCNIIEMEDNDAVFNFLSQQFSDAGITDVLYGMKHEREYGLAGVSIVSSPKELYFAIPLNGDVRIITVLDKHLFDLKNNDNSVYHRSLDRWLGGVGRWTFPVWLVAILVLAGTMLAMFLFMNNILRQQVLGKTNELLKVNKALEEEIKERKWAHDKLSETLMDMEKRIRERTSELSQSNELLKKEVAERRLAEEKLQQAMNDLSRSNRELEQFAYVVSHDLKEPLRMVTSYLQLLERRYKGKLDKDAKEFIDFAKDGGKRMETLIEDLLSYSRLDTFSKRFEQVDCNAIVDGILDVLGIAIEKNRAEVTRDPLPGVIADKTQLGQVFQNLISNALKFRSKKPPAIHVGAQRVEGEWLFRISDNGIGIDPKDAERVFVIFQRLHSRDEYPGTGVGLAICKKIVEYHGGKIWIESEPGKGSTFCFTIPDR</sequence>
<evidence type="ECO:0000256" key="3">
    <source>
        <dbReference type="ARBA" id="ARBA00022553"/>
    </source>
</evidence>
<dbReference type="Gene3D" id="3.30.565.10">
    <property type="entry name" value="Histidine kinase-like ATPase, C-terminal domain"/>
    <property type="match status" value="1"/>
</dbReference>
<dbReference type="GO" id="GO:0000155">
    <property type="term" value="F:phosphorelay sensor kinase activity"/>
    <property type="evidence" value="ECO:0007669"/>
    <property type="project" value="InterPro"/>
</dbReference>
<dbReference type="SUPFAM" id="SSF53850">
    <property type="entry name" value="Periplasmic binding protein-like II"/>
    <property type="match status" value="1"/>
</dbReference>
<dbReference type="PROSITE" id="PS50109">
    <property type="entry name" value="HIS_KIN"/>
    <property type="match status" value="1"/>
</dbReference>
<keyword evidence="5" id="KW-0418">Kinase</keyword>
<evidence type="ECO:0000313" key="10">
    <source>
        <dbReference type="Proteomes" id="UP000229307"/>
    </source>
</evidence>
<organism evidence="9 10">
    <name type="scientific">Candidatus Desantisbacteria bacterium CG_4_10_14_0_8_um_filter_48_22</name>
    <dbReference type="NCBI Taxonomy" id="1974543"/>
    <lineage>
        <taxon>Bacteria</taxon>
        <taxon>Candidatus Desantisiibacteriota</taxon>
    </lineage>
</organism>
<evidence type="ECO:0000259" key="8">
    <source>
        <dbReference type="PROSITE" id="PS50109"/>
    </source>
</evidence>
<comment type="caution">
    <text evidence="9">The sequence shown here is derived from an EMBL/GenBank/DDBJ whole genome shotgun (WGS) entry which is preliminary data.</text>
</comment>
<dbReference type="InterPro" id="IPR036890">
    <property type="entry name" value="HATPase_C_sf"/>
</dbReference>
<dbReference type="PANTHER" id="PTHR43304:SF1">
    <property type="entry name" value="PAC DOMAIN-CONTAINING PROTEIN"/>
    <property type="match status" value="1"/>
</dbReference>
<dbReference type="Pfam" id="PF00512">
    <property type="entry name" value="HisKA"/>
    <property type="match status" value="1"/>
</dbReference>
<evidence type="ECO:0000256" key="6">
    <source>
        <dbReference type="SAM" id="Coils"/>
    </source>
</evidence>
<evidence type="ECO:0000256" key="2">
    <source>
        <dbReference type="ARBA" id="ARBA00012438"/>
    </source>
</evidence>
<dbReference type="EC" id="2.7.13.3" evidence="2"/>
<reference evidence="10" key="1">
    <citation type="submission" date="2017-09" db="EMBL/GenBank/DDBJ databases">
        <title>Depth-based differentiation of microbial function through sediment-hosted aquifers and enrichment of novel symbionts in the deep terrestrial subsurface.</title>
        <authorList>
            <person name="Probst A.J."/>
            <person name="Ladd B."/>
            <person name="Jarett J.K."/>
            <person name="Geller-Mcgrath D.E."/>
            <person name="Sieber C.M.K."/>
            <person name="Emerson J.B."/>
            <person name="Anantharaman K."/>
            <person name="Thomas B.C."/>
            <person name="Malmstrom R."/>
            <person name="Stieglmeier M."/>
            <person name="Klingl A."/>
            <person name="Woyke T."/>
            <person name="Ryan C.M."/>
            <person name="Banfield J.F."/>
        </authorList>
    </citation>
    <scope>NUCLEOTIDE SEQUENCE [LARGE SCALE GENOMIC DNA]</scope>
</reference>
<dbReference type="SUPFAM" id="SSF47384">
    <property type="entry name" value="Homodimeric domain of signal transducing histidine kinase"/>
    <property type="match status" value="1"/>
</dbReference>
<dbReference type="Gene3D" id="3.40.190.10">
    <property type="entry name" value="Periplasmic binding protein-like II"/>
    <property type="match status" value="2"/>
</dbReference>
<protein>
    <recommendedName>
        <fullName evidence="2">histidine kinase</fullName>
        <ecNumber evidence="2">2.7.13.3</ecNumber>
    </recommendedName>
</protein>
<feature type="transmembrane region" description="Helical" evidence="7">
    <location>
        <begin position="40"/>
        <end position="60"/>
    </location>
</feature>
<dbReference type="InterPro" id="IPR036097">
    <property type="entry name" value="HisK_dim/P_sf"/>
</dbReference>
<dbReference type="InterPro" id="IPR005467">
    <property type="entry name" value="His_kinase_dom"/>
</dbReference>
<evidence type="ECO:0000256" key="5">
    <source>
        <dbReference type="ARBA" id="ARBA00022777"/>
    </source>
</evidence>
<feature type="domain" description="Histidine kinase" evidence="8">
    <location>
        <begin position="406"/>
        <end position="618"/>
    </location>
</feature>
<dbReference type="InterPro" id="IPR052162">
    <property type="entry name" value="Sensor_kinase/Photoreceptor"/>
</dbReference>
<dbReference type="SMART" id="SM00388">
    <property type="entry name" value="HisKA"/>
    <property type="match status" value="1"/>
</dbReference>
<keyword evidence="7" id="KW-0472">Membrane</keyword>
<gene>
    <name evidence="9" type="ORF">COY52_07470</name>
</gene>
<keyword evidence="6" id="KW-0175">Coiled coil</keyword>
<evidence type="ECO:0000313" key="9">
    <source>
        <dbReference type="EMBL" id="PIZ16286.1"/>
    </source>
</evidence>
<dbReference type="InterPro" id="IPR001638">
    <property type="entry name" value="Solute-binding_3/MltF_N"/>
</dbReference>